<comment type="caution">
    <text evidence="1">The sequence shown here is derived from an EMBL/GenBank/DDBJ whole genome shotgun (WGS) entry which is preliminary data.</text>
</comment>
<dbReference type="AlphaFoldDB" id="A0AAP3A126"/>
<protein>
    <submittedName>
        <fullName evidence="1">Uncharacterized protein</fullName>
    </submittedName>
</protein>
<dbReference type="Proteomes" id="UP001208624">
    <property type="component" value="Unassembled WGS sequence"/>
</dbReference>
<evidence type="ECO:0000313" key="1">
    <source>
        <dbReference type="EMBL" id="MCV5624376.1"/>
    </source>
</evidence>
<reference evidence="1" key="2">
    <citation type="submission" date="2023-06" db="EMBL/GenBank/DDBJ databases">
        <title>Deciphering the underlying mechanisms mediating the transmission of blaNDM gene from human to animals in China.</title>
        <authorList>
            <person name="Chen K."/>
            <person name="Chen S."/>
        </authorList>
    </citation>
    <scope>NUCLEOTIDE SEQUENCE</scope>
    <source>
        <strain evidence="1">1199</strain>
    </source>
</reference>
<evidence type="ECO:0000313" key="3">
    <source>
        <dbReference type="Proteomes" id="UP001208624"/>
    </source>
</evidence>
<reference evidence="2" key="1">
    <citation type="submission" date="2022-08" db="EMBL/GenBank/DDBJ databases">
        <title>Genome sequencing of human pathogens.</title>
        <authorList>
            <person name="Cao X."/>
        </authorList>
    </citation>
    <scope>NUCLEOTIDE SEQUENCE</scope>
    <source>
        <strain evidence="2">EC16126</strain>
    </source>
</reference>
<name>A0AAP3A126_ECOLX</name>
<dbReference type="EMBL" id="JAOVKC010000035">
    <property type="protein sequence ID" value="MCV5624376.1"/>
    <property type="molecule type" value="Genomic_DNA"/>
</dbReference>
<dbReference type="Proteomes" id="UP001211064">
    <property type="component" value="Unassembled WGS sequence"/>
</dbReference>
<evidence type="ECO:0000313" key="2">
    <source>
        <dbReference type="EMBL" id="MDA4177429.1"/>
    </source>
</evidence>
<proteinExistence type="predicted"/>
<organism evidence="1 3">
    <name type="scientific">Escherichia coli</name>
    <dbReference type="NCBI Taxonomy" id="562"/>
    <lineage>
        <taxon>Bacteria</taxon>
        <taxon>Pseudomonadati</taxon>
        <taxon>Pseudomonadota</taxon>
        <taxon>Gammaproteobacteria</taxon>
        <taxon>Enterobacterales</taxon>
        <taxon>Enterobacteriaceae</taxon>
        <taxon>Escherichia</taxon>
    </lineage>
</organism>
<sequence>MVQLVDLARCVLIPSDFPAL</sequence>
<dbReference type="EMBL" id="JANWOR010000186">
    <property type="protein sequence ID" value="MDA4177429.1"/>
    <property type="molecule type" value="Genomic_DNA"/>
</dbReference>
<gene>
    <name evidence="2" type="ORF">NY836_08385</name>
    <name evidence="1" type="ORF">OFN31_21880</name>
</gene>
<accession>A0AAP3A126</accession>